<evidence type="ECO:0000313" key="1">
    <source>
        <dbReference type="EMBL" id="SDO30045.1"/>
    </source>
</evidence>
<evidence type="ECO:0000313" key="2">
    <source>
        <dbReference type="Proteomes" id="UP000199075"/>
    </source>
</evidence>
<protein>
    <submittedName>
        <fullName evidence="1">Uncharacterized protein</fullName>
    </submittedName>
</protein>
<dbReference type="Proteomes" id="UP000199075">
    <property type="component" value="Unassembled WGS sequence"/>
</dbReference>
<dbReference type="AlphaFoldDB" id="A0A1H0IFA1"/>
<dbReference type="RefSeq" id="WP_089678416.1">
    <property type="nucleotide sequence ID" value="NZ_FNIV01000005.1"/>
</dbReference>
<accession>A0A1H0IFA1</accession>
<dbReference type="EMBL" id="FNIV01000005">
    <property type="protein sequence ID" value="SDO30045.1"/>
    <property type="molecule type" value="Genomic_DNA"/>
</dbReference>
<dbReference type="OrthoDB" id="6185822at2"/>
<keyword evidence="2" id="KW-1185">Reference proteome</keyword>
<name>A0A1H0IFA1_9GAMM</name>
<dbReference type="STRING" id="419597.SAMN04487957_10598"/>
<organism evidence="1 2">
    <name type="scientific">Halomonas shengliensis</name>
    <dbReference type="NCBI Taxonomy" id="419597"/>
    <lineage>
        <taxon>Bacteria</taxon>
        <taxon>Pseudomonadati</taxon>
        <taxon>Pseudomonadota</taxon>
        <taxon>Gammaproteobacteria</taxon>
        <taxon>Oceanospirillales</taxon>
        <taxon>Halomonadaceae</taxon>
        <taxon>Halomonas</taxon>
    </lineage>
</organism>
<reference evidence="2" key="1">
    <citation type="submission" date="2016-10" db="EMBL/GenBank/DDBJ databases">
        <authorList>
            <person name="Varghese N."/>
            <person name="Submissions S."/>
        </authorList>
    </citation>
    <scope>NUCLEOTIDE SEQUENCE [LARGE SCALE GENOMIC DNA]</scope>
    <source>
        <strain evidence="2">CGMCC 1.6444</strain>
    </source>
</reference>
<gene>
    <name evidence="1" type="ORF">SAMN04487957_10598</name>
</gene>
<sequence>MNLALAVKNARLLAIADAANAGADASNRATLTLYADPMPGGADVALAGQLELAVVECPYPLEASIENGVMTLGAFSEQMATGEGQATWARLRSVAGTAVADLTVGMEDAQGNPTAQITISQSQIYPGVLIDITEGLIAEA</sequence>
<proteinExistence type="predicted"/>